<comment type="caution">
    <text evidence="8">The sequence shown here is derived from an EMBL/GenBank/DDBJ whole genome shotgun (WGS) entry which is preliminary data.</text>
</comment>
<comment type="similarity">
    <text evidence="2">Belongs to the steroid 5-alpha reductase family.</text>
</comment>
<dbReference type="Proteomes" id="UP001279734">
    <property type="component" value="Unassembled WGS sequence"/>
</dbReference>
<feature type="domain" description="3-oxo-5-alpha-steroid 4-dehydrogenase C-terminal" evidence="7">
    <location>
        <begin position="144"/>
        <end position="270"/>
    </location>
</feature>
<name>A0AAD3RXI2_NEPGR</name>
<organism evidence="8 9">
    <name type="scientific">Nepenthes gracilis</name>
    <name type="common">Slender pitcher plant</name>
    <dbReference type="NCBI Taxonomy" id="150966"/>
    <lineage>
        <taxon>Eukaryota</taxon>
        <taxon>Viridiplantae</taxon>
        <taxon>Streptophyta</taxon>
        <taxon>Embryophyta</taxon>
        <taxon>Tracheophyta</taxon>
        <taxon>Spermatophyta</taxon>
        <taxon>Magnoliopsida</taxon>
        <taxon>eudicotyledons</taxon>
        <taxon>Gunneridae</taxon>
        <taxon>Pentapetalae</taxon>
        <taxon>Caryophyllales</taxon>
        <taxon>Nepenthaceae</taxon>
        <taxon>Nepenthes</taxon>
    </lineage>
</organism>
<dbReference type="PROSITE" id="PS50244">
    <property type="entry name" value="S5A_REDUCTASE"/>
    <property type="match status" value="1"/>
</dbReference>
<dbReference type="Pfam" id="PF02544">
    <property type="entry name" value="Steroid_dh"/>
    <property type="match status" value="1"/>
</dbReference>
<proteinExistence type="inferred from homology"/>
<feature type="transmembrane region" description="Helical" evidence="6">
    <location>
        <begin position="70"/>
        <end position="91"/>
    </location>
</feature>
<evidence type="ECO:0000256" key="6">
    <source>
        <dbReference type="SAM" id="Phobius"/>
    </source>
</evidence>
<dbReference type="InterPro" id="IPR039357">
    <property type="entry name" value="SRD5A/TECR"/>
</dbReference>
<evidence type="ECO:0000256" key="3">
    <source>
        <dbReference type="ARBA" id="ARBA00022692"/>
    </source>
</evidence>
<gene>
    <name evidence="8" type="ORF">Nepgr_001347</name>
</gene>
<accession>A0AAD3RXI2</accession>
<evidence type="ECO:0000256" key="4">
    <source>
        <dbReference type="ARBA" id="ARBA00022989"/>
    </source>
</evidence>
<evidence type="ECO:0000256" key="1">
    <source>
        <dbReference type="ARBA" id="ARBA00004141"/>
    </source>
</evidence>
<protein>
    <recommendedName>
        <fullName evidence="7">3-oxo-5-alpha-steroid 4-dehydrogenase C-terminal domain-containing protein</fullName>
    </recommendedName>
</protein>
<keyword evidence="9" id="KW-1185">Reference proteome</keyword>
<feature type="transmembrane region" description="Helical" evidence="6">
    <location>
        <begin position="12"/>
        <end position="33"/>
    </location>
</feature>
<evidence type="ECO:0000313" key="9">
    <source>
        <dbReference type="Proteomes" id="UP001279734"/>
    </source>
</evidence>
<feature type="transmembrane region" description="Helical" evidence="6">
    <location>
        <begin position="226"/>
        <end position="246"/>
    </location>
</feature>
<keyword evidence="4 6" id="KW-1133">Transmembrane helix</keyword>
<reference evidence="8" key="1">
    <citation type="submission" date="2023-05" db="EMBL/GenBank/DDBJ databases">
        <title>Nepenthes gracilis genome sequencing.</title>
        <authorList>
            <person name="Fukushima K."/>
        </authorList>
    </citation>
    <scope>NUCLEOTIDE SEQUENCE</scope>
    <source>
        <strain evidence="8">SING2019-196</strain>
    </source>
</reference>
<dbReference type="InterPro" id="IPR001104">
    <property type="entry name" value="3-oxo-5_a-steroid_4-DH_C"/>
</dbReference>
<evidence type="ECO:0000256" key="5">
    <source>
        <dbReference type="ARBA" id="ARBA00023136"/>
    </source>
</evidence>
<feature type="transmembrane region" description="Helical" evidence="6">
    <location>
        <begin position="200"/>
        <end position="220"/>
    </location>
</feature>
<feature type="transmembrane region" description="Helical" evidence="6">
    <location>
        <begin position="129"/>
        <end position="149"/>
    </location>
</feature>
<evidence type="ECO:0000256" key="2">
    <source>
        <dbReference type="ARBA" id="ARBA00007742"/>
    </source>
</evidence>
<keyword evidence="3 6" id="KW-0812">Transmembrane</keyword>
<sequence>MENMAQKFIFPPHSVFVTAMSVISFGAGLYIGFNEIIGKHLQYSKLFNTKIYRSGDQSEAKQPITVPGRVGMLIVYTPAFLVGLASFFLLPGTGLRFFLLRSGLTVNFLKRILEVLFVHKYSGRMGTEAITVITLGYFLGAATAIYTQHLSRDLLEPSVDLKYAGILLFVLGITGNFYHHCVLSNLRGKGEKEYKIPKGGLFNLVICPHYLFEILVFVGLSFIAQTLYSVCMAMGAALYLMGRSYATRKWYLSKFEDFPKDIKAIIPYVF</sequence>
<evidence type="ECO:0000313" key="8">
    <source>
        <dbReference type="EMBL" id="GMG99507.1"/>
    </source>
</evidence>
<comment type="subcellular location">
    <subcellularLocation>
        <location evidence="1">Membrane</location>
        <topology evidence="1">Multi-pass membrane protein</topology>
    </subcellularLocation>
</comment>
<evidence type="ECO:0000259" key="7">
    <source>
        <dbReference type="Pfam" id="PF02544"/>
    </source>
</evidence>
<dbReference type="PANTHER" id="PTHR10556">
    <property type="entry name" value="3-OXO-5-ALPHA-STEROID 4-DEHYDROGENASE"/>
    <property type="match status" value="1"/>
</dbReference>
<dbReference type="GO" id="GO:0016627">
    <property type="term" value="F:oxidoreductase activity, acting on the CH-CH group of donors"/>
    <property type="evidence" value="ECO:0007669"/>
    <property type="project" value="InterPro"/>
</dbReference>
<dbReference type="GO" id="GO:0016020">
    <property type="term" value="C:membrane"/>
    <property type="evidence" value="ECO:0007669"/>
    <property type="project" value="UniProtKB-SubCell"/>
</dbReference>
<feature type="transmembrane region" description="Helical" evidence="6">
    <location>
        <begin position="97"/>
        <end position="117"/>
    </location>
</feature>
<dbReference type="PANTHER" id="PTHR10556:SF54">
    <property type="entry name" value="VERY-LONG-CHAIN ENOYL-COA REDUCTASE-LIKE"/>
    <property type="match status" value="1"/>
</dbReference>
<dbReference type="FunFam" id="1.20.120.1630:FF:000017">
    <property type="entry name" value="3-oxo-5-alpha-steroid 4-dehydrogenase family protein"/>
    <property type="match status" value="1"/>
</dbReference>
<dbReference type="GO" id="GO:0006629">
    <property type="term" value="P:lipid metabolic process"/>
    <property type="evidence" value="ECO:0007669"/>
    <property type="project" value="InterPro"/>
</dbReference>
<dbReference type="Gene3D" id="1.20.120.1630">
    <property type="match status" value="1"/>
</dbReference>
<feature type="transmembrane region" description="Helical" evidence="6">
    <location>
        <begin position="161"/>
        <end position="179"/>
    </location>
</feature>
<dbReference type="AlphaFoldDB" id="A0AAD3RXI2"/>
<dbReference type="EMBL" id="BSYO01000001">
    <property type="protein sequence ID" value="GMG99507.1"/>
    <property type="molecule type" value="Genomic_DNA"/>
</dbReference>
<keyword evidence="5 6" id="KW-0472">Membrane</keyword>